<keyword evidence="3" id="KW-1185">Reference proteome</keyword>
<sequence length="172" mass="18916">MEPTAAFPPVFTEQQRFLRHWWGLLLLALIPALLPAIIAGVDGPRAVGAEAWVAPLVALALLGLVLSIRLDVRLDATGAHYRLWPLQLAERQQPWAEISRAYVRSYDPLGEYGGWGLKGTRRNRVLNVAGSEGIQLELLDGRRLLLGTQRPEEARRALAQLGHPAPETAAPL</sequence>
<evidence type="ECO:0000313" key="3">
    <source>
        <dbReference type="Proteomes" id="UP000282184"/>
    </source>
</evidence>
<comment type="caution">
    <text evidence="2">The sequence shown here is derived from an EMBL/GenBank/DDBJ whole genome shotgun (WGS) entry which is preliminary data.</text>
</comment>
<organism evidence="2 3">
    <name type="scientific">Hymenobacter gummosus</name>
    <dbReference type="NCBI Taxonomy" id="1776032"/>
    <lineage>
        <taxon>Bacteria</taxon>
        <taxon>Pseudomonadati</taxon>
        <taxon>Bacteroidota</taxon>
        <taxon>Cytophagia</taxon>
        <taxon>Cytophagales</taxon>
        <taxon>Hymenobacteraceae</taxon>
        <taxon>Hymenobacter</taxon>
    </lineage>
</organism>
<feature type="transmembrane region" description="Helical" evidence="1">
    <location>
        <begin position="21"/>
        <end position="40"/>
    </location>
</feature>
<dbReference type="Proteomes" id="UP000282184">
    <property type="component" value="Unassembled WGS sequence"/>
</dbReference>
<dbReference type="EMBL" id="RXOF01000005">
    <property type="protein sequence ID" value="RTQ50280.1"/>
    <property type="molecule type" value="Genomic_DNA"/>
</dbReference>
<dbReference type="RefSeq" id="WP_126693329.1">
    <property type="nucleotide sequence ID" value="NZ_RXOF01000005.1"/>
</dbReference>
<evidence type="ECO:0000256" key="1">
    <source>
        <dbReference type="SAM" id="Phobius"/>
    </source>
</evidence>
<keyword evidence="1" id="KW-0812">Transmembrane</keyword>
<proteinExistence type="predicted"/>
<dbReference type="AlphaFoldDB" id="A0A431U3T1"/>
<dbReference type="OrthoDB" id="582675at2"/>
<keyword evidence="1" id="KW-1133">Transmembrane helix</keyword>
<reference evidence="2 3" key="1">
    <citation type="submission" date="2018-12" db="EMBL/GenBank/DDBJ databases">
        <title>Hymenobacter gummosus sp. nov., isolated from a spring.</title>
        <authorList>
            <person name="Nie L."/>
        </authorList>
    </citation>
    <scope>NUCLEOTIDE SEQUENCE [LARGE SCALE GENOMIC DNA]</scope>
    <source>
        <strain evidence="2 3">KCTC 52166</strain>
    </source>
</reference>
<gene>
    <name evidence="2" type="ORF">EJV47_11680</name>
</gene>
<name>A0A431U3T1_9BACT</name>
<evidence type="ECO:0000313" key="2">
    <source>
        <dbReference type="EMBL" id="RTQ50280.1"/>
    </source>
</evidence>
<feature type="transmembrane region" description="Helical" evidence="1">
    <location>
        <begin position="52"/>
        <end position="72"/>
    </location>
</feature>
<protein>
    <submittedName>
        <fullName evidence="2">Uncharacterized protein</fullName>
    </submittedName>
</protein>
<keyword evidence="1" id="KW-0472">Membrane</keyword>
<accession>A0A431U3T1</accession>